<keyword evidence="7" id="KW-1185">Reference proteome</keyword>
<dbReference type="AlphaFoldDB" id="A0A9P8AVQ8"/>
<dbReference type="Pfam" id="PF14604">
    <property type="entry name" value="SH3_9"/>
    <property type="match status" value="1"/>
</dbReference>
<evidence type="ECO:0000256" key="3">
    <source>
        <dbReference type="SAM" id="MobiDB-lite"/>
    </source>
</evidence>
<feature type="region of interest" description="Disordered" evidence="3">
    <location>
        <begin position="135"/>
        <end position="225"/>
    </location>
</feature>
<sequence length="348" mass="37605">MKYGEQQSRQSSYYLVSLVFATAAWIMVLIAQALLTSTVGHEAVGALWFAMIIQFFVNVAVALAFYTRGMCPHRHQIANFSSMAVVLGVIGVDRTVYSKDQSRRAIAAGWIILSAVDILWVLHFSKDARASNDLSRALPEEEPLSTRSRSSSSQPNATSSQSDSPNDITVKNPLSPLPSMSRARPEVDREESVLMAEQDQAPSQTPNAASTANRKSIGDARDSSGATGFLLPMVRAADAKQRTNNTVITQRSSSATNASLNHASSLLTVSASFNSGITTAPSTTVSYSSRAQACWTYQASPADAEELSFTAGDILYVARTPQGKWWEARKVDGSKDIVPSNYLRLLAS</sequence>
<dbReference type="RefSeq" id="XP_043042861.1">
    <property type="nucleotide sequence ID" value="XM_043176888.1"/>
</dbReference>
<proteinExistence type="predicted"/>
<dbReference type="SMART" id="SM00326">
    <property type="entry name" value="SH3"/>
    <property type="match status" value="1"/>
</dbReference>
<evidence type="ECO:0000313" key="6">
    <source>
        <dbReference type="EMBL" id="KAG7449361.1"/>
    </source>
</evidence>
<evidence type="ECO:0000259" key="5">
    <source>
        <dbReference type="PROSITE" id="PS50002"/>
    </source>
</evidence>
<dbReference type="InterPro" id="IPR036028">
    <property type="entry name" value="SH3-like_dom_sf"/>
</dbReference>
<feature type="compositionally biased region" description="Low complexity" evidence="3">
    <location>
        <begin position="145"/>
        <end position="164"/>
    </location>
</feature>
<protein>
    <recommendedName>
        <fullName evidence="5">SH3 domain-containing protein</fullName>
    </recommendedName>
</protein>
<comment type="caution">
    <text evidence="6">The sequence shown here is derived from an EMBL/GenBank/DDBJ whole genome shotgun (WGS) entry which is preliminary data.</text>
</comment>
<keyword evidence="4" id="KW-1133">Transmembrane helix</keyword>
<gene>
    <name evidence="6" type="ORF">BT62DRAFT_1002942</name>
</gene>
<evidence type="ECO:0000256" key="2">
    <source>
        <dbReference type="PROSITE-ProRule" id="PRU00192"/>
    </source>
</evidence>
<evidence type="ECO:0000313" key="7">
    <source>
        <dbReference type="Proteomes" id="UP000812287"/>
    </source>
</evidence>
<keyword evidence="4" id="KW-0472">Membrane</keyword>
<dbReference type="GeneID" id="66099175"/>
<dbReference type="OrthoDB" id="5983572at2759"/>
<organism evidence="6 7">
    <name type="scientific">Guyanagaster necrorhizus</name>
    <dbReference type="NCBI Taxonomy" id="856835"/>
    <lineage>
        <taxon>Eukaryota</taxon>
        <taxon>Fungi</taxon>
        <taxon>Dikarya</taxon>
        <taxon>Basidiomycota</taxon>
        <taxon>Agaricomycotina</taxon>
        <taxon>Agaricomycetes</taxon>
        <taxon>Agaricomycetidae</taxon>
        <taxon>Agaricales</taxon>
        <taxon>Marasmiineae</taxon>
        <taxon>Physalacriaceae</taxon>
        <taxon>Guyanagaster</taxon>
    </lineage>
</organism>
<dbReference type="PROSITE" id="PS50002">
    <property type="entry name" value="SH3"/>
    <property type="match status" value="1"/>
</dbReference>
<feature type="compositionally biased region" description="Basic and acidic residues" evidence="3">
    <location>
        <begin position="183"/>
        <end position="192"/>
    </location>
</feature>
<evidence type="ECO:0000256" key="4">
    <source>
        <dbReference type="SAM" id="Phobius"/>
    </source>
</evidence>
<dbReference type="EMBL" id="MU250528">
    <property type="protein sequence ID" value="KAG7449361.1"/>
    <property type="molecule type" value="Genomic_DNA"/>
</dbReference>
<name>A0A9P8AVQ8_9AGAR</name>
<dbReference type="InterPro" id="IPR001452">
    <property type="entry name" value="SH3_domain"/>
</dbReference>
<feature type="transmembrane region" description="Helical" evidence="4">
    <location>
        <begin position="103"/>
        <end position="122"/>
    </location>
</feature>
<dbReference type="SUPFAM" id="SSF50044">
    <property type="entry name" value="SH3-domain"/>
    <property type="match status" value="1"/>
</dbReference>
<evidence type="ECO:0000256" key="1">
    <source>
        <dbReference type="ARBA" id="ARBA00022443"/>
    </source>
</evidence>
<keyword evidence="4" id="KW-0812">Transmembrane</keyword>
<reference evidence="6" key="1">
    <citation type="submission" date="2020-11" db="EMBL/GenBank/DDBJ databases">
        <title>Adaptations for nitrogen fixation in a non-lichenized fungal sporocarp promotes dispersal by wood-feeding termites.</title>
        <authorList>
            <consortium name="DOE Joint Genome Institute"/>
            <person name="Koch R.A."/>
            <person name="Yoon G."/>
            <person name="Arayal U."/>
            <person name="Lail K."/>
            <person name="Amirebrahimi M."/>
            <person name="Labutti K."/>
            <person name="Lipzen A."/>
            <person name="Riley R."/>
            <person name="Barry K."/>
            <person name="Henrissat B."/>
            <person name="Grigoriev I.V."/>
            <person name="Herr J.R."/>
            <person name="Aime M.C."/>
        </authorList>
    </citation>
    <scope>NUCLEOTIDE SEQUENCE</scope>
    <source>
        <strain evidence="6">MCA 3950</strain>
    </source>
</reference>
<accession>A0A9P8AVQ8</accession>
<feature type="domain" description="SH3" evidence="5">
    <location>
        <begin position="286"/>
        <end position="348"/>
    </location>
</feature>
<keyword evidence="1 2" id="KW-0728">SH3 domain</keyword>
<dbReference type="Gene3D" id="2.30.30.40">
    <property type="entry name" value="SH3 Domains"/>
    <property type="match status" value="1"/>
</dbReference>
<feature type="compositionally biased region" description="Polar residues" evidence="3">
    <location>
        <begin position="200"/>
        <end position="214"/>
    </location>
</feature>
<feature type="transmembrane region" description="Helical" evidence="4">
    <location>
        <begin position="12"/>
        <end position="34"/>
    </location>
</feature>
<dbReference type="Proteomes" id="UP000812287">
    <property type="component" value="Unassembled WGS sequence"/>
</dbReference>
<feature type="transmembrane region" description="Helical" evidence="4">
    <location>
        <begin position="46"/>
        <end position="65"/>
    </location>
</feature>